<dbReference type="RefSeq" id="WP_103887595.1">
    <property type="nucleotide sequence ID" value="NZ_FNVU01000009.1"/>
</dbReference>
<gene>
    <name evidence="3" type="ORF">SAMN05216223_10985</name>
</gene>
<dbReference type="AlphaFoldDB" id="A0A1H6CKE2"/>
<feature type="transmembrane region" description="Helical" evidence="2">
    <location>
        <begin position="151"/>
        <end position="172"/>
    </location>
</feature>
<sequence length="173" mass="17655">MLPTHGDVIAPPRPERAGPPVSALAALITLTAAGCARPVLVVRPVLTAAPVRAALPPAPPRPQLPGRTGKPVPPVRTGFPVRPGLPGVPSVTTVPVLPVVPVGPGRRPAGPRTAPAAPADPAGRAARRAARRRGEFIEPRGCLYALSQPPLMLFLCVIGGLLGAGAGWDLLFL</sequence>
<evidence type="ECO:0000313" key="4">
    <source>
        <dbReference type="Proteomes" id="UP000236754"/>
    </source>
</evidence>
<feature type="compositionally biased region" description="Low complexity" evidence="1">
    <location>
        <begin position="104"/>
        <end position="124"/>
    </location>
</feature>
<keyword evidence="2" id="KW-0812">Transmembrane</keyword>
<reference evidence="3 4" key="1">
    <citation type="submission" date="2016-10" db="EMBL/GenBank/DDBJ databases">
        <authorList>
            <person name="de Groot N.N."/>
        </authorList>
    </citation>
    <scope>NUCLEOTIDE SEQUENCE [LARGE SCALE GENOMIC DNA]</scope>
    <source>
        <strain evidence="3 4">CGMCC 4.2023</strain>
    </source>
</reference>
<evidence type="ECO:0000256" key="2">
    <source>
        <dbReference type="SAM" id="Phobius"/>
    </source>
</evidence>
<keyword evidence="2" id="KW-1133">Transmembrane helix</keyword>
<dbReference type="EMBL" id="FNVU01000009">
    <property type="protein sequence ID" value="SEG73183.1"/>
    <property type="molecule type" value="Genomic_DNA"/>
</dbReference>
<keyword evidence="2" id="KW-0472">Membrane</keyword>
<evidence type="ECO:0000256" key="1">
    <source>
        <dbReference type="SAM" id="MobiDB-lite"/>
    </source>
</evidence>
<organism evidence="3 4">
    <name type="scientific">Actinacidiphila yanglinensis</name>
    <dbReference type="NCBI Taxonomy" id="310779"/>
    <lineage>
        <taxon>Bacteria</taxon>
        <taxon>Bacillati</taxon>
        <taxon>Actinomycetota</taxon>
        <taxon>Actinomycetes</taxon>
        <taxon>Kitasatosporales</taxon>
        <taxon>Streptomycetaceae</taxon>
        <taxon>Actinacidiphila</taxon>
    </lineage>
</organism>
<proteinExistence type="predicted"/>
<name>A0A1H6CKE2_9ACTN</name>
<accession>A0A1H6CKE2</accession>
<feature type="region of interest" description="Disordered" evidence="1">
    <location>
        <begin position="104"/>
        <end position="131"/>
    </location>
</feature>
<feature type="region of interest" description="Disordered" evidence="1">
    <location>
        <begin position="56"/>
        <end position="84"/>
    </location>
</feature>
<protein>
    <submittedName>
        <fullName evidence="3">Uncharacterized protein</fullName>
    </submittedName>
</protein>
<dbReference type="Proteomes" id="UP000236754">
    <property type="component" value="Unassembled WGS sequence"/>
</dbReference>
<evidence type="ECO:0000313" key="3">
    <source>
        <dbReference type="EMBL" id="SEG73183.1"/>
    </source>
</evidence>
<keyword evidence="4" id="KW-1185">Reference proteome</keyword>